<reference evidence="1" key="1">
    <citation type="submission" date="2019-12" db="EMBL/GenBank/DDBJ databases">
        <title>Microbes associate with the intestines of laboratory mice.</title>
        <authorList>
            <person name="Navarre W."/>
            <person name="Wong E."/>
        </authorList>
    </citation>
    <scope>NUCLEOTIDE SEQUENCE</scope>
    <source>
        <strain evidence="1">NM79_F5</strain>
    </source>
</reference>
<proteinExistence type="predicted"/>
<sequence length="296" mass="34729">MRNAKEDIESGKFSKRDKIADLQVYQLDGITYCLPINSSPKLRQYFATAILAYKNDAEFEEILLSQDIEEYEDEKWIDGDLTVCFMLARGCDVLLNIIVDFYNSLVKNAEKLSVGEIAYFNALTRLRESFKSVLILCDRGFFVEMMPIMRLIYEQLCWACYSIDETDIKKLNNNWKTKNTKYLKEKINSEYGQLYSLLSNEAHMAPPEMGKYLEIDEEGMVASVRGRSAKKAREDIPYIIMLYHIFLQVFEYGVKHFPKCEQNYYQELINEQILLVQMMKDIHNGKEINFSFIERV</sequence>
<protein>
    <submittedName>
        <fullName evidence="1">Uncharacterized protein</fullName>
    </submittedName>
</protein>
<dbReference type="EMBL" id="WSRQ01000016">
    <property type="protein sequence ID" value="MVX64393.1"/>
    <property type="molecule type" value="Genomic_DNA"/>
</dbReference>
<gene>
    <name evidence="1" type="ORF">GKZ28_11895</name>
</gene>
<dbReference type="RefSeq" id="WP_160359345.1">
    <property type="nucleotide sequence ID" value="NZ_WSRQ01000016.1"/>
</dbReference>
<dbReference type="AlphaFoldDB" id="A0A964RMC6"/>
<dbReference type="Proteomes" id="UP000656077">
    <property type="component" value="Unassembled WGS sequence"/>
</dbReference>
<name>A0A964RMC6_9CLOT</name>
<comment type="caution">
    <text evidence="1">The sequence shown here is derived from an EMBL/GenBank/DDBJ whole genome shotgun (WGS) entry which is preliminary data.</text>
</comment>
<accession>A0A964RMC6</accession>
<dbReference type="InterPro" id="IPR043733">
    <property type="entry name" value="DUF5677"/>
</dbReference>
<evidence type="ECO:0000313" key="1">
    <source>
        <dbReference type="EMBL" id="MVX64393.1"/>
    </source>
</evidence>
<dbReference type="Pfam" id="PF18928">
    <property type="entry name" value="DUF5677"/>
    <property type="match status" value="1"/>
</dbReference>
<evidence type="ECO:0000313" key="2">
    <source>
        <dbReference type="Proteomes" id="UP000656077"/>
    </source>
</evidence>
<organism evidence="1 2">
    <name type="scientific">Clostridium chromiireducens</name>
    <dbReference type="NCBI Taxonomy" id="225345"/>
    <lineage>
        <taxon>Bacteria</taxon>
        <taxon>Bacillati</taxon>
        <taxon>Bacillota</taxon>
        <taxon>Clostridia</taxon>
        <taxon>Eubacteriales</taxon>
        <taxon>Clostridiaceae</taxon>
        <taxon>Clostridium</taxon>
    </lineage>
</organism>